<reference evidence="3" key="1">
    <citation type="submission" date="2022-12" db="EMBL/GenBank/DDBJ databases">
        <title>Draft genome assemblies for two species of Escallonia (Escalloniales).</title>
        <authorList>
            <person name="Chanderbali A."/>
            <person name="Dervinis C."/>
            <person name="Anghel I."/>
            <person name="Soltis D."/>
            <person name="Soltis P."/>
            <person name="Zapata F."/>
        </authorList>
    </citation>
    <scope>NUCLEOTIDE SEQUENCE</scope>
    <source>
        <strain evidence="3">UCBG92.1500</strain>
        <tissue evidence="3">Leaf</tissue>
    </source>
</reference>
<proteinExistence type="predicted"/>
<name>A0AA88QWE6_9ASTE</name>
<comment type="caution">
    <text evidence="3">The sequence shown here is derived from an EMBL/GenBank/DDBJ whole genome shotgun (WGS) entry which is preliminary data.</text>
</comment>
<accession>A0AA88QWE6</accession>
<feature type="compositionally biased region" description="Basic and acidic residues" evidence="1">
    <location>
        <begin position="468"/>
        <end position="479"/>
    </location>
</feature>
<dbReference type="Proteomes" id="UP001187471">
    <property type="component" value="Unassembled WGS sequence"/>
</dbReference>
<evidence type="ECO:0000259" key="2">
    <source>
        <dbReference type="Pfam" id="PF19259"/>
    </source>
</evidence>
<dbReference type="Pfam" id="PF19259">
    <property type="entry name" value="Ty3_capsid"/>
    <property type="match status" value="1"/>
</dbReference>
<sequence>MVDLYGEVGRDLQATTTTIVVMDADETNRGTLSPPSALSRLKAHRYNNNLINMAYVETAGHGNSKDVKIGIGTLASRMGSPLLLLGSLMPRTSRPPLKIRIKRRIPNLDMELEGSRKDGAITGDKGAVAETMAEATSMAQVITLKMPRSTKSSLLEADSLSSLDGLERRFKTYDLRFGSLDATLGDLQKNYSDMKLEMLSTVTQINSRLEALLKAKPQAKLALAKNPNHNSSMPKTPKLTFPWFNGDNPRGWVKRCEQYFKFCPIHEEYKVAYASIHFEDQVEYWYSTYIKPLGKVTWTQFVQDLYARFFNIGRDSVIGDFNQLRQTASVNEYYNYFEELRAQLVEEFGSLDEGYFIKSFIGGLKPEIRSHVEQFEVGTLTKAIHISRKEEVAISNLFPQPKIHHTSGQNHPKPISPYYTKSAAQPISTPSTLPKPPLHHPFLGHTSKGILPLPPNPPTKTSLPIRHLTHEEHQHKREQ</sequence>
<dbReference type="EMBL" id="JAVXUO010002098">
    <property type="protein sequence ID" value="KAK2976257.1"/>
    <property type="molecule type" value="Genomic_DNA"/>
</dbReference>
<feature type="domain" description="Ty3 transposon capsid-like protein" evidence="2">
    <location>
        <begin position="266"/>
        <end position="402"/>
    </location>
</feature>
<evidence type="ECO:0000256" key="1">
    <source>
        <dbReference type="SAM" id="MobiDB-lite"/>
    </source>
</evidence>
<organism evidence="3 4">
    <name type="scientific">Escallonia rubra</name>
    <dbReference type="NCBI Taxonomy" id="112253"/>
    <lineage>
        <taxon>Eukaryota</taxon>
        <taxon>Viridiplantae</taxon>
        <taxon>Streptophyta</taxon>
        <taxon>Embryophyta</taxon>
        <taxon>Tracheophyta</taxon>
        <taxon>Spermatophyta</taxon>
        <taxon>Magnoliopsida</taxon>
        <taxon>eudicotyledons</taxon>
        <taxon>Gunneridae</taxon>
        <taxon>Pentapetalae</taxon>
        <taxon>asterids</taxon>
        <taxon>campanulids</taxon>
        <taxon>Escalloniales</taxon>
        <taxon>Escalloniaceae</taxon>
        <taxon>Escallonia</taxon>
    </lineage>
</organism>
<dbReference type="AlphaFoldDB" id="A0AA88QWE6"/>
<feature type="compositionally biased region" description="Polar residues" evidence="1">
    <location>
        <begin position="422"/>
        <end position="432"/>
    </location>
</feature>
<feature type="region of interest" description="Disordered" evidence="1">
    <location>
        <begin position="402"/>
        <end position="479"/>
    </location>
</feature>
<protein>
    <recommendedName>
        <fullName evidence="2">Ty3 transposon capsid-like protein domain-containing protein</fullName>
    </recommendedName>
</protein>
<keyword evidence="4" id="KW-1185">Reference proteome</keyword>
<evidence type="ECO:0000313" key="3">
    <source>
        <dbReference type="EMBL" id="KAK2976257.1"/>
    </source>
</evidence>
<dbReference type="InterPro" id="IPR045358">
    <property type="entry name" value="Ty3_capsid"/>
</dbReference>
<evidence type="ECO:0000313" key="4">
    <source>
        <dbReference type="Proteomes" id="UP001187471"/>
    </source>
</evidence>
<gene>
    <name evidence="3" type="ORF">RJ640_013135</name>
</gene>